<dbReference type="EMBL" id="ML178886">
    <property type="protein sequence ID" value="TFK95424.1"/>
    <property type="molecule type" value="Genomic_DNA"/>
</dbReference>
<gene>
    <name evidence="3" type="ORF">BDV98DRAFT_400712</name>
</gene>
<keyword evidence="2" id="KW-0472">Membrane</keyword>
<feature type="transmembrane region" description="Helical" evidence="2">
    <location>
        <begin position="37"/>
        <end position="61"/>
    </location>
</feature>
<dbReference type="AlphaFoldDB" id="A0A5C3PZY3"/>
<accession>A0A5C3PZY3</accession>
<reference evidence="3 4" key="1">
    <citation type="journal article" date="2019" name="Nat. Ecol. Evol.">
        <title>Megaphylogeny resolves global patterns of mushroom evolution.</title>
        <authorList>
            <person name="Varga T."/>
            <person name="Krizsan K."/>
            <person name="Foldi C."/>
            <person name="Dima B."/>
            <person name="Sanchez-Garcia M."/>
            <person name="Sanchez-Ramirez S."/>
            <person name="Szollosi G.J."/>
            <person name="Szarkandi J.G."/>
            <person name="Papp V."/>
            <person name="Albert L."/>
            <person name="Andreopoulos W."/>
            <person name="Angelini C."/>
            <person name="Antonin V."/>
            <person name="Barry K.W."/>
            <person name="Bougher N.L."/>
            <person name="Buchanan P."/>
            <person name="Buyck B."/>
            <person name="Bense V."/>
            <person name="Catcheside P."/>
            <person name="Chovatia M."/>
            <person name="Cooper J."/>
            <person name="Damon W."/>
            <person name="Desjardin D."/>
            <person name="Finy P."/>
            <person name="Geml J."/>
            <person name="Haridas S."/>
            <person name="Hughes K."/>
            <person name="Justo A."/>
            <person name="Karasinski D."/>
            <person name="Kautmanova I."/>
            <person name="Kiss B."/>
            <person name="Kocsube S."/>
            <person name="Kotiranta H."/>
            <person name="LaButti K.M."/>
            <person name="Lechner B.E."/>
            <person name="Liimatainen K."/>
            <person name="Lipzen A."/>
            <person name="Lukacs Z."/>
            <person name="Mihaltcheva S."/>
            <person name="Morgado L.N."/>
            <person name="Niskanen T."/>
            <person name="Noordeloos M.E."/>
            <person name="Ohm R.A."/>
            <person name="Ortiz-Santana B."/>
            <person name="Ovrebo C."/>
            <person name="Racz N."/>
            <person name="Riley R."/>
            <person name="Savchenko A."/>
            <person name="Shiryaev A."/>
            <person name="Soop K."/>
            <person name="Spirin V."/>
            <person name="Szebenyi C."/>
            <person name="Tomsovsky M."/>
            <person name="Tulloss R.E."/>
            <person name="Uehling J."/>
            <person name="Grigoriev I.V."/>
            <person name="Vagvolgyi C."/>
            <person name="Papp T."/>
            <person name="Martin F.M."/>
            <person name="Miettinen O."/>
            <person name="Hibbett D.S."/>
            <person name="Nagy L.G."/>
        </authorList>
    </citation>
    <scope>NUCLEOTIDE SEQUENCE [LARGE SCALE GENOMIC DNA]</scope>
    <source>
        <strain evidence="3 4">CBS 309.79</strain>
    </source>
</reference>
<feature type="region of interest" description="Disordered" evidence="1">
    <location>
        <begin position="88"/>
        <end position="149"/>
    </location>
</feature>
<evidence type="ECO:0000256" key="2">
    <source>
        <dbReference type="SAM" id="Phobius"/>
    </source>
</evidence>
<protein>
    <submittedName>
        <fullName evidence="3">Uncharacterized protein</fullName>
    </submittedName>
</protein>
<evidence type="ECO:0000256" key="1">
    <source>
        <dbReference type="SAM" id="MobiDB-lite"/>
    </source>
</evidence>
<feature type="compositionally biased region" description="Basic and acidic residues" evidence="1">
    <location>
        <begin position="95"/>
        <end position="107"/>
    </location>
</feature>
<dbReference type="Proteomes" id="UP000305067">
    <property type="component" value="Unassembled WGS sequence"/>
</dbReference>
<sequence>MPIITFMNASLRHRSSDDDHDWDDQPPAPSSPGLNQGAVICGSVAGAVVLLAFVTFLIWFLRRRNRRRTHARRGSSLVLLMDPIPEVIGSPTTVKEPHHPESSDASHDTSTSPFNGGAAAFAALHHSDTKRSPRPTSQTGDEESAACSSALAQENAALRKELDDMRG</sequence>
<evidence type="ECO:0000313" key="3">
    <source>
        <dbReference type="EMBL" id="TFK95424.1"/>
    </source>
</evidence>
<keyword evidence="2" id="KW-1133">Transmembrane helix</keyword>
<keyword evidence="4" id="KW-1185">Reference proteome</keyword>
<evidence type="ECO:0000313" key="4">
    <source>
        <dbReference type="Proteomes" id="UP000305067"/>
    </source>
</evidence>
<feature type="region of interest" description="Disordered" evidence="1">
    <location>
        <begin position="14"/>
        <end position="34"/>
    </location>
</feature>
<organism evidence="3 4">
    <name type="scientific">Pterulicium gracile</name>
    <dbReference type="NCBI Taxonomy" id="1884261"/>
    <lineage>
        <taxon>Eukaryota</taxon>
        <taxon>Fungi</taxon>
        <taxon>Dikarya</taxon>
        <taxon>Basidiomycota</taxon>
        <taxon>Agaricomycotina</taxon>
        <taxon>Agaricomycetes</taxon>
        <taxon>Agaricomycetidae</taxon>
        <taxon>Agaricales</taxon>
        <taxon>Pleurotineae</taxon>
        <taxon>Pterulaceae</taxon>
        <taxon>Pterulicium</taxon>
    </lineage>
</organism>
<keyword evidence="2" id="KW-0812">Transmembrane</keyword>
<proteinExistence type="predicted"/>
<name>A0A5C3PZY3_9AGAR</name>